<dbReference type="GO" id="GO:0003723">
    <property type="term" value="F:RNA binding"/>
    <property type="evidence" value="ECO:0007669"/>
    <property type="project" value="UniProtKB-KW"/>
</dbReference>
<dbReference type="KEGG" id="cbd:CBUD_1139"/>
<evidence type="ECO:0000259" key="3">
    <source>
        <dbReference type="PROSITE" id="PS50102"/>
    </source>
</evidence>
<feature type="transmembrane region" description="Helical" evidence="2">
    <location>
        <begin position="6"/>
        <end position="27"/>
    </location>
</feature>
<dbReference type="AlphaFoldDB" id="A9KCK8"/>
<keyword evidence="2" id="KW-1133">Transmembrane helix</keyword>
<proteinExistence type="predicted"/>
<dbReference type="CDD" id="cd21608">
    <property type="entry name" value="RRM2_NsCP33_like"/>
    <property type="match status" value="1"/>
</dbReference>
<evidence type="ECO:0000256" key="2">
    <source>
        <dbReference type="SAM" id="Phobius"/>
    </source>
</evidence>
<accession>A9KCK8</accession>
<keyword evidence="1" id="KW-0694">RNA-binding</keyword>
<dbReference type="SMART" id="SM00360">
    <property type="entry name" value="RRM"/>
    <property type="match status" value="1"/>
</dbReference>
<dbReference type="Gene3D" id="3.30.70.330">
    <property type="match status" value="1"/>
</dbReference>
<evidence type="ECO:0000313" key="4">
    <source>
        <dbReference type="EMBL" id="ABS77354.1"/>
    </source>
</evidence>
<dbReference type="InterPro" id="IPR035979">
    <property type="entry name" value="RBD_domain_sf"/>
</dbReference>
<dbReference type="Proteomes" id="UP000008555">
    <property type="component" value="Chromosome"/>
</dbReference>
<name>A9KCK8_COXBN</name>
<dbReference type="InterPro" id="IPR012677">
    <property type="entry name" value="Nucleotide-bd_a/b_plait_sf"/>
</dbReference>
<dbReference type="HOGENOM" id="CLU_1955917_0_0_6"/>
<dbReference type="InterPro" id="IPR052462">
    <property type="entry name" value="SLIRP/GR-RBP-like"/>
</dbReference>
<organism evidence="4 5">
    <name type="scientific">Coxiella burnetii (strain Dugway 5J108-111)</name>
    <dbReference type="NCBI Taxonomy" id="434922"/>
    <lineage>
        <taxon>Bacteria</taxon>
        <taxon>Pseudomonadati</taxon>
        <taxon>Pseudomonadota</taxon>
        <taxon>Gammaproteobacteria</taxon>
        <taxon>Legionellales</taxon>
        <taxon>Coxiellaceae</taxon>
        <taxon>Coxiella</taxon>
    </lineage>
</organism>
<dbReference type="SUPFAM" id="SSF54928">
    <property type="entry name" value="RNA-binding domain, RBD"/>
    <property type="match status" value="1"/>
</dbReference>
<feature type="domain" description="RRM" evidence="3">
    <location>
        <begin position="44"/>
        <end position="121"/>
    </location>
</feature>
<protein>
    <submittedName>
        <fullName evidence="4">RNA binding protein</fullName>
    </submittedName>
</protein>
<gene>
    <name evidence="4" type="ordered locus">CBUD_1139</name>
</gene>
<keyword evidence="2" id="KW-0472">Membrane</keyword>
<dbReference type="EMBL" id="CP000733">
    <property type="protein sequence ID" value="ABS77354.1"/>
    <property type="molecule type" value="Genomic_DNA"/>
</dbReference>
<dbReference type="PANTHER" id="PTHR48027">
    <property type="entry name" value="HETEROGENEOUS NUCLEAR RIBONUCLEOPROTEIN 87F-RELATED"/>
    <property type="match status" value="1"/>
</dbReference>
<keyword evidence="2" id="KW-0812">Transmembrane</keyword>
<evidence type="ECO:0000256" key="1">
    <source>
        <dbReference type="ARBA" id="ARBA00022884"/>
    </source>
</evidence>
<evidence type="ECO:0000313" key="5">
    <source>
        <dbReference type="Proteomes" id="UP000008555"/>
    </source>
</evidence>
<dbReference type="InterPro" id="IPR048289">
    <property type="entry name" value="RRM2_NsCP33-like"/>
</dbReference>
<dbReference type="RefSeq" id="WP_005768219.1">
    <property type="nucleotide sequence ID" value="NC_009727.1"/>
</dbReference>
<sequence>MSINSIIFTALVCFALILLIIAISMFGRGKDRLDDSSWKSDNNDQIYVGNLPYHVVENDLHQYFSRFGAIESVKIVRNFRTGRSKGYAFVTYVTPKQAVKALDAHGKDLQGRSLVVRIAKSREQQHAYT</sequence>
<dbReference type="Pfam" id="PF00076">
    <property type="entry name" value="RRM_1"/>
    <property type="match status" value="1"/>
</dbReference>
<dbReference type="PROSITE" id="PS50102">
    <property type="entry name" value="RRM"/>
    <property type="match status" value="1"/>
</dbReference>
<reference evidence="4 5" key="1">
    <citation type="journal article" date="2009" name="Infect. Immun.">
        <title>Comparative genomics reveal extensive transposon-mediated genomic plasticity and diversity among potential effector proteins within the genus Coxiella.</title>
        <authorList>
            <person name="Beare P.A."/>
            <person name="Unsworth N."/>
            <person name="Andoh M."/>
            <person name="Voth D.E."/>
            <person name="Omsland A."/>
            <person name="Gilk S.D."/>
            <person name="Williams K.P."/>
            <person name="Sobral B.W."/>
            <person name="Kupko J.J.III."/>
            <person name="Porcella S.F."/>
            <person name="Samuel J.E."/>
            <person name="Heinzen R.A."/>
        </authorList>
    </citation>
    <scope>NUCLEOTIDE SEQUENCE [LARGE SCALE GENOMIC DNA]</scope>
    <source>
        <strain evidence="4 5">Dugway 5J108-111</strain>
    </source>
</reference>
<dbReference type="InterPro" id="IPR000504">
    <property type="entry name" value="RRM_dom"/>
</dbReference>